<dbReference type="PIRSF" id="PIRSF002741">
    <property type="entry name" value="MppA"/>
    <property type="match status" value="1"/>
</dbReference>
<dbReference type="SUPFAM" id="SSF53850">
    <property type="entry name" value="Periplasmic binding protein-like II"/>
    <property type="match status" value="1"/>
</dbReference>
<keyword evidence="1" id="KW-0732">Signal</keyword>
<dbReference type="Gene3D" id="3.40.190.10">
    <property type="entry name" value="Periplasmic binding protein-like II"/>
    <property type="match status" value="1"/>
</dbReference>
<name>A0A9D1HIL7_9FIRM</name>
<evidence type="ECO:0000313" key="4">
    <source>
        <dbReference type="Proteomes" id="UP000824124"/>
    </source>
</evidence>
<dbReference type="InterPro" id="IPR030678">
    <property type="entry name" value="Peptide/Ni-bd"/>
</dbReference>
<evidence type="ECO:0000313" key="3">
    <source>
        <dbReference type="EMBL" id="HIU09969.1"/>
    </source>
</evidence>
<feature type="signal peptide" evidence="1">
    <location>
        <begin position="1"/>
        <end position="23"/>
    </location>
</feature>
<dbReference type="PROSITE" id="PS51257">
    <property type="entry name" value="PROKAR_LIPOPROTEIN"/>
    <property type="match status" value="1"/>
</dbReference>
<protein>
    <submittedName>
        <fullName evidence="3">ABC transporter substrate-binding protein</fullName>
    </submittedName>
</protein>
<evidence type="ECO:0000256" key="1">
    <source>
        <dbReference type="SAM" id="SignalP"/>
    </source>
</evidence>
<gene>
    <name evidence="3" type="ORF">IAB00_01745</name>
</gene>
<dbReference type="GO" id="GO:1904680">
    <property type="term" value="F:peptide transmembrane transporter activity"/>
    <property type="evidence" value="ECO:0007669"/>
    <property type="project" value="TreeGrafter"/>
</dbReference>
<dbReference type="EMBL" id="DVMH01000012">
    <property type="protein sequence ID" value="HIU09969.1"/>
    <property type="molecule type" value="Genomic_DNA"/>
</dbReference>
<dbReference type="GO" id="GO:0043190">
    <property type="term" value="C:ATP-binding cassette (ABC) transporter complex"/>
    <property type="evidence" value="ECO:0007669"/>
    <property type="project" value="InterPro"/>
</dbReference>
<dbReference type="InterPro" id="IPR039424">
    <property type="entry name" value="SBP_5"/>
</dbReference>
<dbReference type="InterPro" id="IPR000914">
    <property type="entry name" value="SBP_5_dom"/>
</dbReference>
<dbReference type="GO" id="GO:0042597">
    <property type="term" value="C:periplasmic space"/>
    <property type="evidence" value="ECO:0007669"/>
    <property type="project" value="UniProtKB-ARBA"/>
</dbReference>
<feature type="domain" description="Solute-binding protein family 5" evidence="2">
    <location>
        <begin position="82"/>
        <end position="448"/>
    </location>
</feature>
<organism evidence="3 4">
    <name type="scientific">Candidatus Avidehalobacter gallistercoris</name>
    <dbReference type="NCBI Taxonomy" id="2840694"/>
    <lineage>
        <taxon>Bacteria</taxon>
        <taxon>Bacillati</taxon>
        <taxon>Bacillota</taxon>
        <taxon>Clostridia</taxon>
        <taxon>Eubacteriales</taxon>
        <taxon>Peptococcaceae</taxon>
        <taxon>Peptococcaceae incertae sedis</taxon>
        <taxon>Candidatus Avidehalobacter</taxon>
    </lineage>
</organism>
<sequence>MMKKLLALLTVLTMLTLSLCGCGGDSSGGQGNADGAKTMTFGCQNYGGGGIDPASQINCAWNAMRYGVTECLFYFNDEMGVEYKLCDEYTVNEEHTEWVFHIRDGVKFSDGCALTPEAVVASFERLYRDGADGSSDPEKFLAADATITADNAAGTVTVKTTQPYVDLTKNLAYPVMAIVDTEHTTDYLHGVIGTGPYAATNFREEVGYTMVANENYWDGEVPYDSIELLYMGDASAKTMALQSGQLDLTENITNITDIQKLKDDPNFTVTIANGVRVGIAHMNQSEGRPLANDALRHAVLTALDDDTMCNVTVGGLYTPGFSVLPSNLDYGYENLTDPDPFNQQKAISMLDAAGITDSDGDGWRELDGKKITLDYVTYSNRCLDDFAQAIQTQLAAVGIDVNLVITDSDTQWNMYVSGEYDLNGSNWTTVGTGDPTEFLACWASQSGADYCGYQNDEYDALYARLLVEFDEAERKNIVQRMQQILIDDAAVVVHGYYNSSMISRNATVGGAAIHTADYYWLTTEIYPAN</sequence>
<dbReference type="PANTHER" id="PTHR30290:SF81">
    <property type="entry name" value="OLIGOPEPTIDE-BINDING PROTEIN OPPA"/>
    <property type="match status" value="1"/>
</dbReference>
<reference evidence="3" key="1">
    <citation type="submission" date="2020-10" db="EMBL/GenBank/DDBJ databases">
        <authorList>
            <person name="Gilroy R."/>
        </authorList>
    </citation>
    <scope>NUCLEOTIDE SEQUENCE</scope>
    <source>
        <strain evidence="3">2830</strain>
    </source>
</reference>
<dbReference type="Gene3D" id="3.10.105.10">
    <property type="entry name" value="Dipeptide-binding Protein, Domain 3"/>
    <property type="match status" value="1"/>
</dbReference>
<proteinExistence type="predicted"/>
<dbReference type="PANTHER" id="PTHR30290">
    <property type="entry name" value="PERIPLASMIC BINDING COMPONENT OF ABC TRANSPORTER"/>
    <property type="match status" value="1"/>
</dbReference>
<dbReference type="AlphaFoldDB" id="A0A9D1HIL7"/>
<dbReference type="Pfam" id="PF00496">
    <property type="entry name" value="SBP_bac_5"/>
    <property type="match status" value="1"/>
</dbReference>
<comment type="caution">
    <text evidence="3">The sequence shown here is derived from an EMBL/GenBank/DDBJ whole genome shotgun (WGS) entry which is preliminary data.</text>
</comment>
<dbReference type="Proteomes" id="UP000824124">
    <property type="component" value="Unassembled WGS sequence"/>
</dbReference>
<dbReference type="GO" id="GO:0015833">
    <property type="term" value="P:peptide transport"/>
    <property type="evidence" value="ECO:0007669"/>
    <property type="project" value="TreeGrafter"/>
</dbReference>
<feature type="chain" id="PRO_5038690708" evidence="1">
    <location>
        <begin position="24"/>
        <end position="529"/>
    </location>
</feature>
<accession>A0A9D1HIL7</accession>
<evidence type="ECO:0000259" key="2">
    <source>
        <dbReference type="Pfam" id="PF00496"/>
    </source>
</evidence>
<reference evidence="3" key="2">
    <citation type="journal article" date="2021" name="PeerJ">
        <title>Extensive microbial diversity within the chicken gut microbiome revealed by metagenomics and culture.</title>
        <authorList>
            <person name="Gilroy R."/>
            <person name="Ravi A."/>
            <person name="Getino M."/>
            <person name="Pursley I."/>
            <person name="Horton D.L."/>
            <person name="Alikhan N.F."/>
            <person name="Baker D."/>
            <person name="Gharbi K."/>
            <person name="Hall N."/>
            <person name="Watson M."/>
            <person name="Adriaenssens E.M."/>
            <person name="Foster-Nyarko E."/>
            <person name="Jarju S."/>
            <person name="Secka A."/>
            <person name="Antonio M."/>
            <person name="Oren A."/>
            <person name="Chaudhuri R.R."/>
            <person name="La Ragione R."/>
            <person name="Hildebrand F."/>
            <person name="Pallen M.J."/>
        </authorList>
    </citation>
    <scope>NUCLEOTIDE SEQUENCE</scope>
    <source>
        <strain evidence="3">2830</strain>
    </source>
</reference>